<dbReference type="EMBL" id="JAAAMJ010000004">
    <property type="protein sequence ID" value="NDV86817.1"/>
    <property type="molecule type" value="Genomic_DNA"/>
</dbReference>
<accession>A0A6L9MG91</accession>
<dbReference type="AlphaFoldDB" id="A0A6L9MG91"/>
<name>A0A6L9MG91_9HYPH</name>
<sequence length="72" mass="7785">MPYHYGKIADADAYHTARLNVGWAGDDAAKTAALIRASSWIDATYLTPCSGDEGSRDAATGGIRGRRRQQEE</sequence>
<evidence type="ECO:0000256" key="1">
    <source>
        <dbReference type="SAM" id="MobiDB-lite"/>
    </source>
</evidence>
<reference evidence="3 4" key="1">
    <citation type="submission" date="2020-01" db="EMBL/GenBank/DDBJ databases">
        <title>Genomes of bacteria type strains.</title>
        <authorList>
            <person name="Chen J."/>
            <person name="Zhu S."/>
            <person name="Chen J."/>
        </authorList>
    </citation>
    <scope>NUCLEOTIDE SEQUENCE [LARGE SCALE GENOMIC DNA]</scope>
    <source>
        <strain evidence="3 4">KCTC 52919</strain>
    </source>
</reference>
<comment type="caution">
    <text evidence="3">The sequence shown here is derived from an EMBL/GenBank/DDBJ whole genome shotgun (WGS) entry which is preliminary data.</text>
</comment>
<feature type="domain" description="Putative DnaT-like" evidence="2">
    <location>
        <begin position="5"/>
        <end position="46"/>
    </location>
</feature>
<dbReference type="RefSeq" id="WP_163043551.1">
    <property type="nucleotide sequence ID" value="NZ_JAAAMJ010000004.1"/>
</dbReference>
<evidence type="ECO:0000313" key="4">
    <source>
        <dbReference type="Proteomes" id="UP000476332"/>
    </source>
</evidence>
<dbReference type="Proteomes" id="UP000476332">
    <property type="component" value="Unassembled WGS sequence"/>
</dbReference>
<gene>
    <name evidence="3" type="ORF">GTW51_08885</name>
</gene>
<dbReference type="Pfam" id="PF20557">
    <property type="entry name" value="DnaT_2"/>
    <property type="match status" value="1"/>
</dbReference>
<keyword evidence="4" id="KW-1185">Reference proteome</keyword>
<proteinExistence type="predicted"/>
<organism evidence="3 4">
    <name type="scientific">Aurantimonas aggregata</name>
    <dbReference type="NCBI Taxonomy" id="2047720"/>
    <lineage>
        <taxon>Bacteria</taxon>
        <taxon>Pseudomonadati</taxon>
        <taxon>Pseudomonadota</taxon>
        <taxon>Alphaproteobacteria</taxon>
        <taxon>Hyphomicrobiales</taxon>
        <taxon>Aurantimonadaceae</taxon>
        <taxon>Aurantimonas</taxon>
    </lineage>
</organism>
<protein>
    <recommendedName>
        <fullName evidence="2">Putative DnaT-like domain-containing protein</fullName>
    </recommendedName>
</protein>
<evidence type="ECO:0000313" key="3">
    <source>
        <dbReference type="EMBL" id="NDV86817.1"/>
    </source>
</evidence>
<feature type="region of interest" description="Disordered" evidence="1">
    <location>
        <begin position="50"/>
        <end position="72"/>
    </location>
</feature>
<evidence type="ECO:0000259" key="2">
    <source>
        <dbReference type="Pfam" id="PF20557"/>
    </source>
</evidence>
<dbReference type="InterPro" id="IPR046787">
    <property type="entry name" value="DnaT_2"/>
</dbReference>